<evidence type="ECO:0000313" key="2">
    <source>
        <dbReference type="EMBL" id="SVB35829.1"/>
    </source>
</evidence>
<dbReference type="SUPFAM" id="SSF103657">
    <property type="entry name" value="BAR/IMD domain-like"/>
    <property type="match status" value="1"/>
</dbReference>
<organism evidence="2">
    <name type="scientific">marine metagenome</name>
    <dbReference type="NCBI Taxonomy" id="408172"/>
    <lineage>
        <taxon>unclassified sequences</taxon>
        <taxon>metagenomes</taxon>
        <taxon>ecological metagenomes</taxon>
    </lineage>
</organism>
<gene>
    <name evidence="2" type="ORF">METZ01_LOCUS188683</name>
</gene>
<proteinExistence type="predicted"/>
<dbReference type="Pfam" id="PF05164">
    <property type="entry name" value="ZapA"/>
    <property type="match status" value="1"/>
</dbReference>
<keyword evidence="1" id="KW-0175">Coiled coil</keyword>
<sequence>MLSCDDGQEENLKELANHLDSKYNALKKNLGNIGENKLLLITAIKMVDDYFDLFKKVKNNKADFEKLSIKFKELRSLTINYKDDKELEIEKLKSELNDFKMMVEKSKNSYEDILDKTTKSIEKFIENANTDMEKNIQ</sequence>
<accession>A0A382DCC9</accession>
<feature type="coiled-coil region" evidence="1">
    <location>
        <begin position="82"/>
        <end position="109"/>
    </location>
</feature>
<dbReference type="SUPFAM" id="SSF102829">
    <property type="entry name" value="Cell division protein ZapA-like"/>
    <property type="match status" value="1"/>
</dbReference>
<dbReference type="EMBL" id="UINC01038593">
    <property type="protein sequence ID" value="SVB35829.1"/>
    <property type="molecule type" value="Genomic_DNA"/>
</dbReference>
<dbReference type="InterPro" id="IPR027267">
    <property type="entry name" value="AH/BAR_dom_sf"/>
</dbReference>
<dbReference type="InterPro" id="IPR007838">
    <property type="entry name" value="Cell_div_ZapA-like"/>
</dbReference>
<reference evidence="2" key="1">
    <citation type="submission" date="2018-05" db="EMBL/GenBank/DDBJ databases">
        <authorList>
            <person name="Lanie J.A."/>
            <person name="Ng W.-L."/>
            <person name="Kazmierczak K.M."/>
            <person name="Andrzejewski T.M."/>
            <person name="Davidsen T.M."/>
            <person name="Wayne K.J."/>
            <person name="Tettelin H."/>
            <person name="Glass J.I."/>
            <person name="Rusch D."/>
            <person name="Podicherti R."/>
            <person name="Tsui H.-C.T."/>
            <person name="Winkler M.E."/>
        </authorList>
    </citation>
    <scope>NUCLEOTIDE SEQUENCE</scope>
</reference>
<name>A0A382DCC9_9ZZZZ</name>
<protein>
    <submittedName>
        <fullName evidence="2">Uncharacterized protein</fullName>
    </submittedName>
</protein>
<evidence type="ECO:0000256" key="1">
    <source>
        <dbReference type="SAM" id="Coils"/>
    </source>
</evidence>
<dbReference type="AlphaFoldDB" id="A0A382DCC9"/>
<dbReference type="InterPro" id="IPR036192">
    <property type="entry name" value="Cell_div_ZapA-like_sf"/>
</dbReference>